<dbReference type="EMBL" id="CAJVQC010037362">
    <property type="protein sequence ID" value="CAG8763635.1"/>
    <property type="molecule type" value="Genomic_DNA"/>
</dbReference>
<accession>A0ACA9QSJ8</accession>
<reference evidence="1" key="1">
    <citation type="submission" date="2021-06" db="EMBL/GenBank/DDBJ databases">
        <authorList>
            <person name="Kallberg Y."/>
            <person name="Tangrot J."/>
            <person name="Rosling A."/>
        </authorList>
    </citation>
    <scope>NUCLEOTIDE SEQUENCE</scope>
    <source>
        <strain evidence="1">MA461A</strain>
    </source>
</reference>
<evidence type="ECO:0000313" key="1">
    <source>
        <dbReference type="EMBL" id="CAG8763635.1"/>
    </source>
</evidence>
<evidence type="ECO:0000313" key="2">
    <source>
        <dbReference type="Proteomes" id="UP000789920"/>
    </source>
</evidence>
<feature type="non-terminal residue" evidence="1">
    <location>
        <position position="1"/>
    </location>
</feature>
<dbReference type="Proteomes" id="UP000789920">
    <property type="component" value="Unassembled WGS sequence"/>
</dbReference>
<comment type="caution">
    <text evidence="1">The sequence shown here is derived from an EMBL/GenBank/DDBJ whole genome shotgun (WGS) entry which is preliminary data.</text>
</comment>
<name>A0ACA9QSJ8_9GLOM</name>
<sequence>LKNKKISLAHMQYINNRVLIPRVEYKAQQHILSREVCDKLQNPLFMLIKNKVRMTHTMPNAAIAHQNIVGIKTIWQNQIIHHVTELIARLNNRNDIGKTT</sequence>
<organism evidence="1 2">
    <name type="scientific">Racocetra persica</name>
    <dbReference type="NCBI Taxonomy" id="160502"/>
    <lineage>
        <taxon>Eukaryota</taxon>
        <taxon>Fungi</taxon>
        <taxon>Fungi incertae sedis</taxon>
        <taxon>Mucoromycota</taxon>
        <taxon>Glomeromycotina</taxon>
        <taxon>Glomeromycetes</taxon>
        <taxon>Diversisporales</taxon>
        <taxon>Gigasporaceae</taxon>
        <taxon>Racocetra</taxon>
    </lineage>
</organism>
<keyword evidence="2" id="KW-1185">Reference proteome</keyword>
<protein>
    <submittedName>
        <fullName evidence="1">19553_t:CDS:1</fullName>
    </submittedName>
</protein>
<gene>
    <name evidence="1" type="ORF">RPERSI_LOCUS15526</name>
</gene>
<proteinExistence type="predicted"/>